<evidence type="ECO:0000256" key="1">
    <source>
        <dbReference type="ARBA" id="ARBA00023125"/>
    </source>
</evidence>
<dbReference type="InterPro" id="IPR027113">
    <property type="entry name" value="Transc_fact_NFYB/HAP3"/>
</dbReference>
<feature type="compositionally biased region" description="Polar residues" evidence="2">
    <location>
        <begin position="10"/>
        <end position="29"/>
    </location>
</feature>
<protein>
    <submittedName>
        <fullName evidence="3">Histone-fold-containing protein</fullName>
    </submittedName>
</protein>
<dbReference type="Proteomes" id="UP000054928">
    <property type="component" value="Unassembled WGS sequence"/>
</dbReference>
<dbReference type="InterPro" id="IPR009072">
    <property type="entry name" value="Histone-fold"/>
</dbReference>
<proteinExistence type="predicted"/>
<dbReference type="GO" id="GO:0046982">
    <property type="term" value="F:protein heterodimerization activity"/>
    <property type="evidence" value="ECO:0007669"/>
    <property type="project" value="InterPro"/>
</dbReference>
<evidence type="ECO:0000313" key="3">
    <source>
        <dbReference type="EMBL" id="CEG50014.1"/>
    </source>
</evidence>
<dbReference type="RefSeq" id="XP_024586383.1">
    <property type="nucleotide sequence ID" value="XM_024721267.1"/>
</dbReference>
<dbReference type="STRING" id="4781.A0A0P1B648"/>
<dbReference type="GeneID" id="36402799"/>
<name>A0A0P1B648_PLAHL</name>
<dbReference type="GO" id="GO:0016602">
    <property type="term" value="C:CCAAT-binding factor complex"/>
    <property type="evidence" value="ECO:0007669"/>
    <property type="project" value="InterPro"/>
</dbReference>
<dbReference type="SUPFAM" id="SSF47113">
    <property type="entry name" value="Histone-fold"/>
    <property type="match status" value="1"/>
</dbReference>
<keyword evidence="4" id="KW-1185">Reference proteome</keyword>
<dbReference type="GO" id="GO:0001228">
    <property type="term" value="F:DNA-binding transcription activator activity, RNA polymerase II-specific"/>
    <property type="evidence" value="ECO:0007669"/>
    <property type="project" value="InterPro"/>
</dbReference>
<feature type="region of interest" description="Disordered" evidence="2">
    <location>
        <begin position="1"/>
        <end position="31"/>
    </location>
</feature>
<accession>A0A0P1B648</accession>
<evidence type="ECO:0000313" key="4">
    <source>
        <dbReference type="Proteomes" id="UP000054928"/>
    </source>
</evidence>
<dbReference type="OMA" id="RTDCEMR"/>
<dbReference type="Gene3D" id="1.10.20.10">
    <property type="entry name" value="Histone, subunit A"/>
    <property type="match status" value="1"/>
</dbReference>
<sequence>MAQPKAAGTESASTAPSAILATSTSSNVATYGPRKPLQHILSEKSYVFQHDSHNVSAQPPSTTTDSSEANIDANIGVNLLEKTIHSNTKPNSLDKVTQDQEEVRALQFTLAQQQMQQYETITKQLEAQSGIVLTPVSTMSDITSNNTSVAGMAKTSEALQKRRQEQLAKLQQNVQHQAAMVAQVVQNRSDEKWLRSKLLLEQENLRLLRFYDQQLQQQTNKGNLGGTTTATSTADNFLVQQQQVIRQQQLLQNMLQKQRNQQNMQLQLKIRLQKSVNDKTCLSSTPSKPSLTMKKAIHSSTPTYYSIKKRKLRSAFEMDLESLAKICIRVANARTDCEMRQALDKMTTWLHHCTELMLLQIAKRDYRDSLARRRPVLIQQNRWPMDLQAKSELITQKIERMLEETLLREKKKVAQQEAAAKVVVSTSVATTAASLSSSASFQTQHESVSVAANPVPASVASPPSSTVLSPAVQILDQRDIAAVEREYAELKAQLQARQFEVNQKAKAKRDAAKLEAFKAADTTITSAVQNESHKRPLQLVAFDTIKKTHTNPTGTISTASINMYRPPPTTVIPISPRVAQQFYDLDLVTRASTENDDKMYLPSKAVLKIMQRALQGDHEAIIATTGTTFSPTPNVEDHEQNHDYSIHVSEDAVTFMQECVTEFLLYFTSEARDLSLLQNRRTKKGMGLSISGANVVEGMDNLGFTSYARVLSLYNEKVKACQDAVARKKLERKKLIQQQAFEKAAAASKAAKAVSAHMFTSEKSNLGTVLSGVEENGVKVSSVNRNFTIARLTSESNNTSDPTYR</sequence>
<reference evidence="4" key="1">
    <citation type="submission" date="2014-09" db="EMBL/GenBank/DDBJ databases">
        <authorList>
            <person name="Sharma Rahul"/>
            <person name="Thines Marco"/>
        </authorList>
    </citation>
    <scope>NUCLEOTIDE SEQUENCE [LARGE SCALE GENOMIC DNA]</scope>
</reference>
<dbReference type="AlphaFoldDB" id="A0A0P1B648"/>
<dbReference type="PANTHER" id="PTHR11064:SF9">
    <property type="entry name" value="NUCLEAR TRANSCRIPTION FACTOR Y SUBUNIT BETA"/>
    <property type="match status" value="1"/>
</dbReference>
<organism evidence="3 4">
    <name type="scientific">Plasmopara halstedii</name>
    <name type="common">Downy mildew of sunflower</name>
    <dbReference type="NCBI Taxonomy" id="4781"/>
    <lineage>
        <taxon>Eukaryota</taxon>
        <taxon>Sar</taxon>
        <taxon>Stramenopiles</taxon>
        <taxon>Oomycota</taxon>
        <taxon>Peronosporomycetes</taxon>
        <taxon>Peronosporales</taxon>
        <taxon>Peronosporaceae</taxon>
        <taxon>Plasmopara</taxon>
    </lineage>
</organism>
<dbReference type="GO" id="GO:0000978">
    <property type="term" value="F:RNA polymerase II cis-regulatory region sequence-specific DNA binding"/>
    <property type="evidence" value="ECO:0007669"/>
    <property type="project" value="TreeGrafter"/>
</dbReference>
<keyword evidence="1" id="KW-0238">DNA-binding</keyword>
<dbReference type="PANTHER" id="PTHR11064">
    <property type="entry name" value="CCAAT-BINDING TRANSCRIPTION FACTOR-RELATED"/>
    <property type="match status" value="1"/>
</dbReference>
<dbReference type="EMBL" id="CCYD01003101">
    <property type="protein sequence ID" value="CEG50014.1"/>
    <property type="molecule type" value="Genomic_DNA"/>
</dbReference>
<evidence type="ECO:0000256" key="2">
    <source>
        <dbReference type="SAM" id="MobiDB-lite"/>
    </source>
</evidence>
<dbReference type="OrthoDB" id="386949at2759"/>